<dbReference type="EMBL" id="JADGJW010000168">
    <property type="protein sequence ID" value="KAJ3222596.1"/>
    <property type="molecule type" value="Genomic_DNA"/>
</dbReference>
<sequence>MNIKKVENNYYDEEVELNDNEPRESESEEIAKNIDNLRGDSPPSAHSYIDTDDEEEDSDVLSQNSNKTENNKLNRKKNIELGKESISRENVEEEDCEDDEENNIIVSDNEENFATSRENYIRSRKNVLNGVESEKQILDSLNVSGEVKELFNFTASFQPQDFDLETQLKCFIPDFIPAIGDIDAFIKIPRPDLKPDSLGLVALDEPSVELLSDPRVLDLQLRAISKSSTNTPHIVHSIEVDENSKKTLDDWLNNVQNLHLSKPPPSVTYSRRMPDVESLMQAWDTEIENSLHYINLPTAEINLNLKDFIKVISSVVDIPIYGNSNGNTKVNDKNSSNYIQSLHVLFSLYSEFKNSQHFNGIDSTALNFTNSDHVNNINGDTYDNEKNNDLKQKSLGNFFEIPPSAEP</sequence>
<feature type="compositionally biased region" description="Acidic residues" evidence="7">
    <location>
        <begin position="10"/>
        <end position="19"/>
    </location>
</feature>
<comment type="caution">
    <text evidence="8">The sequence shown here is derived from an EMBL/GenBank/DDBJ whole genome shotgun (WGS) entry which is preliminary data.</text>
</comment>
<dbReference type="AlphaFoldDB" id="A0AAD5U671"/>
<dbReference type="GO" id="GO:0031514">
    <property type="term" value="C:motile cilium"/>
    <property type="evidence" value="ECO:0007669"/>
    <property type="project" value="TreeGrafter"/>
</dbReference>
<evidence type="ECO:0000256" key="1">
    <source>
        <dbReference type="ARBA" id="ARBA00004120"/>
    </source>
</evidence>
<evidence type="ECO:0000256" key="4">
    <source>
        <dbReference type="ARBA" id="ARBA00023069"/>
    </source>
</evidence>
<dbReference type="GO" id="GO:0030992">
    <property type="term" value="C:intraciliary transport particle B"/>
    <property type="evidence" value="ECO:0007669"/>
    <property type="project" value="TreeGrafter"/>
</dbReference>
<dbReference type="GO" id="GO:0042073">
    <property type="term" value="P:intraciliary transport"/>
    <property type="evidence" value="ECO:0007669"/>
    <property type="project" value="InterPro"/>
</dbReference>
<evidence type="ECO:0000256" key="5">
    <source>
        <dbReference type="ARBA" id="ARBA00023212"/>
    </source>
</evidence>
<gene>
    <name evidence="8" type="primary">IFT46_1</name>
    <name evidence="8" type="ORF">HK099_002108</name>
</gene>
<dbReference type="InterPro" id="IPR022088">
    <property type="entry name" value="Intraflagellar_transp_cmplxB"/>
</dbReference>
<evidence type="ECO:0000256" key="2">
    <source>
        <dbReference type="ARBA" id="ARBA00007700"/>
    </source>
</evidence>
<feature type="region of interest" description="Disordered" evidence="7">
    <location>
        <begin position="1"/>
        <end position="73"/>
    </location>
</feature>
<keyword evidence="5" id="KW-0206">Cytoskeleton</keyword>
<dbReference type="PANTHER" id="PTHR13376:SF0">
    <property type="entry name" value="INTRAFLAGELLAR TRANSPORT PROTEIN 46 HOMOLOG"/>
    <property type="match status" value="1"/>
</dbReference>
<comment type="subcellular location">
    <subcellularLocation>
        <location evidence="1">Cytoplasm</location>
        <location evidence="1">Cytoskeleton</location>
        <location evidence="1">Cilium basal body</location>
    </subcellularLocation>
</comment>
<name>A0AAD5U671_9FUNG</name>
<keyword evidence="3" id="KW-0963">Cytoplasm</keyword>
<evidence type="ECO:0000313" key="8">
    <source>
        <dbReference type="EMBL" id="KAJ3222596.1"/>
    </source>
</evidence>
<organism evidence="8 9">
    <name type="scientific">Clydaea vesicula</name>
    <dbReference type="NCBI Taxonomy" id="447962"/>
    <lineage>
        <taxon>Eukaryota</taxon>
        <taxon>Fungi</taxon>
        <taxon>Fungi incertae sedis</taxon>
        <taxon>Chytridiomycota</taxon>
        <taxon>Chytridiomycota incertae sedis</taxon>
        <taxon>Chytridiomycetes</taxon>
        <taxon>Lobulomycetales</taxon>
        <taxon>Lobulomycetaceae</taxon>
        <taxon>Clydaea</taxon>
    </lineage>
</organism>
<evidence type="ECO:0000313" key="9">
    <source>
        <dbReference type="Proteomes" id="UP001211065"/>
    </source>
</evidence>
<keyword evidence="4" id="KW-0969">Cilium</keyword>
<evidence type="ECO:0000256" key="7">
    <source>
        <dbReference type="SAM" id="MobiDB-lite"/>
    </source>
</evidence>
<feature type="compositionally biased region" description="Acidic residues" evidence="7">
    <location>
        <begin position="50"/>
        <end position="59"/>
    </location>
</feature>
<reference evidence="8" key="1">
    <citation type="submission" date="2020-05" db="EMBL/GenBank/DDBJ databases">
        <title>Phylogenomic resolution of chytrid fungi.</title>
        <authorList>
            <person name="Stajich J.E."/>
            <person name="Amses K."/>
            <person name="Simmons R."/>
            <person name="Seto K."/>
            <person name="Myers J."/>
            <person name="Bonds A."/>
            <person name="Quandt C.A."/>
            <person name="Barry K."/>
            <person name="Liu P."/>
            <person name="Grigoriev I."/>
            <person name="Longcore J.E."/>
            <person name="James T.Y."/>
        </authorList>
    </citation>
    <scope>NUCLEOTIDE SEQUENCE</scope>
    <source>
        <strain evidence="8">JEL0476</strain>
    </source>
</reference>
<evidence type="ECO:0000256" key="6">
    <source>
        <dbReference type="ARBA" id="ARBA00023273"/>
    </source>
</evidence>
<dbReference type="PANTHER" id="PTHR13376">
    <property type="entry name" value="INTRAFLAGELLAR TRANSPORT PROTEIN 46 HOMOLOG"/>
    <property type="match status" value="1"/>
</dbReference>
<accession>A0AAD5U671</accession>
<keyword evidence="9" id="KW-1185">Reference proteome</keyword>
<proteinExistence type="inferred from homology"/>
<protein>
    <submittedName>
        <fullName evidence="8">Intraflagellar transport protein 46</fullName>
    </submittedName>
</protein>
<keyword evidence="6" id="KW-0966">Cell projection</keyword>
<evidence type="ECO:0000256" key="3">
    <source>
        <dbReference type="ARBA" id="ARBA00022490"/>
    </source>
</evidence>
<comment type="similarity">
    <text evidence="2">Belongs to the IFT46 family.</text>
</comment>
<dbReference type="GO" id="GO:0005815">
    <property type="term" value="C:microtubule organizing center"/>
    <property type="evidence" value="ECO:0007669"/>
    <property type="project" value="TreeGrafter"/>
</dbReference>
<dbReference type="Proteomes" id="UP001211065">
    <property type="component" value="Unassembled WGS sequence"/>
</dbReference>
<dbReference type="GO" id="GO:0060271">
    <property type="term" value="P:cilium assembly"/>
    <property type="evidence" value="ECO:0007669"/>
    <property type="project" value="TreeGrafter"/>
</dbReference>
<feature type="compositionally biased region" description="Basic and acidic residues" evidence="7">
    <location>
        <begin position="20"/>
        <end position="38"/>
    </location>
</feature>
<dbReference type="Pfam" id="PF12317">
    <property type="entry name" value="IFT46_B_C"/>
    <property type="match status" value="1"/>
</dbReference>